<dbReference type="AlphaFoldDB" id="A0A835C7X6"/>
<feature type="region of interest" description="Disordered" evidence="1">
    <location>
        <begin position="98"/>
        <end position="132"/>
    </location>
</feature>
<keyword evidence="4" id="KW-1185">Reference proteome</keyword>
<keyword evidence="2" id="KW-0472">Membrane</keyword>
<keyword evidence="2" id="KW-1133">Transmembrane helix</keyword>
<accession>A0A835C7X6</accession>
<keyword evidence="2" id="KW-0812">Transmembrane</keyword>
<feature type="transmembrane region" description="Helical" evidence="2">
    <location>
        <begin position="163"/>
        <end position="181"/>
    </location>
</feature>
<dbReference type="CDD" id="cd06464">
    <property type="entry name" value="ACD_sHsps-like"/>
    <property type="match status" value="1"/>
</dbReference>
<evidence type="ECO:0008006" key="5">
    <source>
        <dbReference type="Google" id="ProtNLM"/>
    </source>
</evidence>
<name>A0A835C7X6_9POAL</name>
<dbReference type="SUPFAM" id="SSF49764">
    <property type="entry name" value="HSP20-like chaperones"/>
    <property type="match status" value="1"/>
</dbReference>
<protein>
    <recommendedName>
        <fullName evidence="5">SHSP domain-containing protein</fullName>
    </recommendedName>
</protein>
<sequence>MEPVRRPRVLAEIDPHSEWVHGREFDTLVVDVTGFGKDHLKVQVEPSGSLKITGERAVDGSGRQWLHFTKRFDLPSGCCGGDAAAIKVPRPLVGAATPAGAAGNGGSSDDSERYEDAVRGGGEDEAGDGDGWNIGGRVAAVVRREEQSTLRRLAGGLSRHRQVVLNVVLAVVLLWLVAFGAKNKPGAGGQAD</sequence>
<evidence type="ECO:0000313" key="4">
    <source>
        <dbReference type="Proteomes" id="UP000636709"/>
    </source>
</evidence>
<reference evidence="3" key="1">
    <citation type="submission" date="2020-07" db="EMBL/GenBank/DDBJ databases">
        <title>Genome sequence and genetic diversity analysis of an under-domesticated orphan crop, white fonio (Digitaria exilis).</title>
        <authorList>
            <person name="Bennetzen J.L."/>
            <person name="Chen S."/>
            <person name="Ma X."/>
            <person name="Wang X."/>
            <person name="Yssel A.E.J."/>
            <person name="Chaluvadi S.R."/>
            <person name="Johnson M."/>
            <person name="Gangashetty P."/>
            <person name="Hamidou F."/>
            <person name="Sanogo M.D."/>
            <person name="Zwaenepoel A."/>
            <person name="Wallace J."/>
            <person name="Van De Peer Y."/>
            <person name="Van Deynze A."/>
        </authorList>
    </citation>
    <scope>NUCLEOTIDE SEQUENCE</scope>
    <source>
        <tissue evidence="3">Leaves</tissue>
    </source>
</reference>
<dbReference type="EMBL" id="JACEFO010001669">
    <property type="protein sequence ID" value="KAF8722913.1"/>
    <property type="molecule type" value="Genomic_DNA"/>
</dbReference>
<dbReference type="InterPro" id="IPR008978">
    <property type="entry name" value="HSP20-like_chaperone"/>
</dbReference>
<evidence type="ECO:0000313" key="3">
    <source>
        <dbReference type="EMBL" id="KAF8722913.1"/>
    </source>
</evidence>
<dbReference type="Proteomes" id="UP000636709">
    <property type="component" value="Unassembled WGS sequence"/>
</dbReference>
<feature type="compositionally biased region" description="Basic and acidic residues" evidence="1">
    <location>
        <begin position="110"/>
        <end position="122"/>
    </location>
</feature>
<proteinExistence type="predicted"/>
<evidence type="ECO:0000256" key="1">
    <source>
        <dbReference type="SAM" id="MobiDB-lite"/>
    </source>
</evidence>
<gene>
    <name evidence="3" type="ORF">HU200_022050</name>
</gene>
<dbReference type="OrthoDB" id="1431247at2759"/>
<comment type="caution">
    <text evidence="3">The sequence shown here is derived from an EMBL/GenBank/DDBJ whole genome shotgun (WGS) entry which is preliminary data.</text>
</comment>
<dbReference type="Gene3D" id="2.60.40.790">
    <property type="match status" value="1"/>
</dbReference>
<organism evidence="3 4">
    <name type="scientific">Digitaria exilis</name>
    <dbReference type="NCBI Taxonomy" id="1010633"/>
    <lineage>
        <taxon>Eukaryota</taxon>
        <taxon>Viridiplantae</taxon>
        <taxon>Streptophyta</taxon>
        <taxon>Embryophyta</taxon>
        <taxon>Tracheophyta</taxon>
        <taxon>Spermatophyta</taxon>
        <taxon>Magnoliopsida</taxon>
        <taxon>Liliopsida</taxon>
        <taxon>Poales</taxon>
        <taxon>Poaceae</taxon>
        <taxon>PACMAD clade</taxon>
        <taxon>Panicoideae</taxon>
        <taxon>Panicodae</taxon>
        <taxon>Paniceae</taxon>
        <taxon>Anthephorinae</taxon>
        <taxon>Digitaria</taxon>
    </lineage>
</organism>
<evidence type="ECO:0000256" key="2">
    <source>
        <dbReference type="SAM" id="Phobius"/>
    </source>
</evidence>